<protein>
    <submittedName>
        <fullName evidence="2">Uncharacterized protein</fullName>
    </submittedName>
</protein>
<dbReference type="EMBL" id="CP069028">
    <property type="protein sequence ID" value="QRC96910.1"/>
    <property type="molecule type" value="Genomic_DNA"/>
</dbReference>
<feature type="compositionally biased region" description="Polar residues" evidence="1">
    <location>
        <begin position="54"/>
        <end position="64"/>
    </location>
</feature>
<keyword evidence="3" id="KW-1185">Reference proteome</keyword>
<gene>
    <name evidence="2" type="ORF">JI435_434280</name>
</gene>
<dbReference type="AlphaFoldDB" id="A0A7U2F1E9"/>
<feature type="region of interest" description="Disordered" evidence="1">
    <location>
        <begin position="19"/>
        <end position="41"/>
    </location>
</feature>
<dbReference type="Proteomes" id="UP000663193">
    <property type="component" value="Chromosome 6"/>
</dbReference>
<organism evidence="2 3">
    <name type="scientific">Phaeosphaeria nodorum (strain SN15 / ATCC MYA-4574 / FGSC 10173)</name>
    <name type="common">Glume blotch fungus</name>
    <name type="synonym">Parastagonospora nodorum</name>
    <dbReference type="NCBI Taxonomy" id="321614"/>
    <lineage>
        <taxon>Eukaryota</taxon>
        <taxon>Fungi</taxon>
        <taxon>Dikarya</taxon>
        <taxon>Ascomycota</taxon>
        <taxon>Pezizomycotina</taxon>
        <taxon>Dothideomycetes</taxon>
        <taxon>Pleosporomycetidae</taxon>
        <taxon>Pleosporales</taxon>
        <taxon>Pleosporineae</taxon>
        <taxon>Phaeosphaeriaceae</taxon>
        <taxon>Parastagonospora</taxon>
    </lineage>
</organism>
<dbReference type="VEuPathDB" id="FungiDB:JI435_434280"/>
<feature type="region of interest" description="Disordered" evidence="1">
    <location>
        <begin position="53"/>
        <end position="78"/>
    </location>
</feature>
<evidence type="ECO:0000256" key="1">
    <source>
        <dbReference type="SAM" id="MobiDB-lite"/>
    </source>
</evidence>
<evidence type="ECO:0000313" key="3">
    <source>
        <dbReference type="Proteomes" id="UP000663193"/>
    </source>
</evidence>
<accession>A0A7U2F1E9</accession>
<sequence length="78" mass="8574">MPRKGTATVKKVDKYVWEDEYDDEPERERSPMSLDSPGLVDFGKSSALGRTINYGASDSENTMAPASLAKIPPPDKDN</sequence>
<evidence type="ECO:0000313" key="2">
    <source>
        <dbReference type="EMBL" id="QRC96910.1"/>
    </source>
</evidence>
<reference evidence="3" key="1">
    <citation type="journal article" date="2021" name="BMC Genomics">
        <title>Chromosome-level genome assembly and manually-curated proteome of model necrotroph Parastagonospora nodorum Sn15 reveals a genome-wide trove of candidate effector homologs, and redundancy of virulence-related functions within an accessory chromosome.</title>
        <authorList>
            <person name="Bertazzoni S."/>
            <person name="Jones D.A.B."/>
            <person name="Phan H.T."/>
            <person name="Tan K.-C."/>
            <person name="Hane J.K."/>
        </authorList>
    </citation>
    <scope>NUCLEOTIDE SEQUENCE [LARGE SCALE GENOMIC DNA]</scope>
    <source>
        <strain evidence="3">SN15 / ATCC MYA-4574 / FGSC 10173)</strain>
    </source>
</reference>
<proteinExistence type="predicted"/>
<name>A0A7U2F1E9_PHANO</name>